<gene>
    <name evidence="1" type="ORF">S12H4_48230</name>
</gene>
<reference evidence="1" key="1">
    <citation type="journal article" date="2014" name="Front. Microbiol.">
        <title>High frequency of phylogenetically diverse reductive dehalogenase-homologous genes in deep subseafloor sedimentary metagenomes.</title>
        <authorList>
            <person name="Kawai M."/>
            <person name="Futagami T."/>
            <person name="Toyoda A."/>
            <person name="Takaki Y."/>
            <person name="Nishi S."/>
            <person name="Hori S."/>
            <person name="Arai W."/>
            <person name="Tsubouchi T."/>
            <person name="Morono Y."/>
            <person name="Uchiyama I."/>
            <person name="Ito T."/>
            <person name="Fujiyama A."/>
            <person name="Inagaki F."/>
            <person name="Takami H."/>
        </authorList>
    </citation>
    <scope>NUCLEOTIDE SEQUENCE</scope>
    <source>
        <strain evidence="1">Expedition CK06-06</strain>
    </source>
</reference>
<proteinExistence type="predicted"/>
<comment type="caution">
    <text evidence="1">The sequence shown here is derived from an EMBL/GenBank/DDBJ whole genome shotgun (WGS) entry which is preliminary data.</text>
</comment>
<accession>X1TD86</accession>
<dbReference type="AlphaFoldDB" id="X1TD86"/>
<protein>
    <submittedName>
        <fullName evidence="1">Uncharacterized protein</fullName>
    </submittedName>
</protein>
<sequence length="171" mass="19051">PTSKAVNDFCETTKNYMQNLVEDVTPELGEDLNLNFHNILMYGTPGDQNYYGLIESRNVGESVAFGDLLYFYWANKTWKKADADLVTNMPGLRIALESREEFQSCKMLIMGYIRNNDWDFIESMVYASATAGGVTSTAPSAAGQQLQRVGMATDSDTLFFDPSIDVGEIKP</sequence>
<name>X1TD86_9ZZZZ</name>
<evidence type="ECO:0000313" key="1">
    <source>
        <dbReference type="EMBL" id="GAJ03293.1"/>
    </source>
</evidence>
<feature type="non-terminal residue" evidence="1">
    <location>
        <position position="1"/>
    </location>
</feature>
<dbReference type="EMBL" id="BARW01030118">
    <property type="protein sequence ID" value="GAJ03293.1"/>
    <property type="molecule type" value="Genomic_DNA"/>
</dbReference>
<organism evidence="1">
    <name type="scientific">marine sediment metagenome</name>
    <dbReference type="NCBI Taxonomy" id="412755"/>
    <lineage>
        <taxon>unclassified sequences</taxon>
        <taxon>metagenomes</taxon>
        <taxon>ecological metagenomes</taxon>
    </lineage>
</organism>